<proteinExistence type="predicted"/>
<protein>
    <submittedName>
        <fullName evidence="2">Uncharacterized protein</fullName>
    </submittedName>
</protein>
<feature type="non-terminal residue" evidence="2">
    <location>
        <position position="209"/>
    </location>
</feature>
<dbReference type="EMBL" id="LN719661">
    <property type="protein sequence ID" value="CEP08531.1"/>
    <property type="molecule type" value="Genomic_DNA"/>
</dbReference>
<reference evidence="2 3" key="1">
    <citation type="submission" date="2014-09" db="EMBL/GenBank/DDBJ databases">
        <authorList>
            <person name="Ellenberger Sabrina"/>
        </authorList>
    </citation>
    <scope>NUCLEOTIDE SEQUENCE [LARGE SCALE GENOMIC DNA]</scope>
    <source>
        <strain evidence="2 3">CBS 412.66</strain>
    </source>
</reference>
<evidence type="ECO:0000313" key="2">
    <source>
        <dbReference type="EMBL" id="CEP08531.1"/>
    </source>
</evidence>
<dbReference type="Proteomes" id="UP000054107">
    <property type="component" value="Unassembled WGS sequence"/>
</dbReference>
<name>A0A0B7MRA7_9FUNG</name>
<sequence>MSKKSRGTKKKATSSMMGNMSLNSYFTRTNSSTSGNQTDTAATAEDLTQHSNNPSSPSVEIQQTATPGLSNVSLSVVDSSHHRIENHQSVEKDHEIALSSVEQQADHNRLSLDHIIDEKESNIQSNDAIDDEKEENLQMTAEEFEEEDNTSSEITQNEFLDKYFESIQKKINPKNPYEKFKSYWIYPPVSNETSFAKAANHPEFYYYPK</sequence>
<dbReference type="AlphaFoldDB" id="A0A0B7MRA7"/>
<feature type="compositionally biased region" description="Polar residues" evidence="1">
    <location>
        <begin position="13"/>
        <end position="41"/>
    </location>
</feature>
<organism evidence="2 3">
    <name type="scientific">Parasitella parasitica</name>
    <dbReference type="NCBI Taxonomy" id="35722"/>
    <lineage>
        <taxon>Eukaryota</taxon>
        <taxon>Fungi</taxon>
        <taxon>Fungi incertae sedis</taxon>
        <taxon>Mucoromycota</taxon>
        <taxon>Mucoromycotina</taxon>
        <taxon>Mucoromycetes</taxon>
        <taxon>Mucorales</taxon>
        <taxon>Mucorineae</taxon>
        <taxon>Mucoraceae</taxon>
        <taxon>Parasitella</taxon>
    </lineage>
</organism>
<keyword evidence="3" id="KW-1185">Reference proteome</keyword>
<accession>A0A0B7MRA7</accession>
<feature type="compositionally biased region" description="Basic residues" evidence="1">
    <location>
        <begin position="1"/>
        <end position="12"/>
    </location>
</feature>
<evidence type="ECO:0000313" key="3">
    <source>
        <dbReference type="Proteomes" id="UP000054107"/>
    </source>
</evidence>
<evidence type="ECO:0000256" key="1">
    <source>
        <dbReference type="SAM" id="MobiDB-lite"/>
    </source>
</evidence>
<gene>
    <name evidence="2" type="primary">PARPA_01861.1 scaffold 1719</name>
</gene>
<feature type="compositionally biased region" description="Polar residues" evidence="1">
    <location>
        <begin position="49"/>
        <end position="68"/>
    </location>
</feature>
<feature type="region of interest" description="Disordered" evidence="1">
    <location>
        <begin position="1"/>
        <end position="74"/>
    </location>
</feature>